<dbReference type="CDD" id="cd19526">
    <property type="entry name" value="RecA-like_PEX1_r2"/>
    <property type="match status" value="1"/>
</dbReference>
<dbReference type="Pfam" id="PF09262">
    <property type="entry name" value="PEX-1N"/>
    <property type="match status" value="1"/>
</dbReference>
<name>A0AAN6JRJ6_9BASI</name>
<feature type="domain" description="AAA+ ATPase" evidence="14">
    <location>
        <begin position="813"/>
        <end position="948"/>
    </location>
</feature>
<feature type="domain" description="AAA+ ATPase" evidence="14">
    <location>
        <begin position="369"/>
        <end position="610"/>
    </location>
</feature>
<evidence type="ECO:0000256" key="2">
    <source>
        <dbReference type="ARBA" id="ARBA00006914"/>
    </source>
</evidence>
<protein>
    <recommendedName>
        <fullName evidence="11">Peroxisomal ATPase PEX1</fullName>
    </recommendedName>
    <alternativeName>
        <fullName evidence="10">Peroxin-1</fullName>
    </alternativeName>
</protein>
<dbReference type="PANTHER" id="PTHR23077">
    <property type="entry name" value="AAA-FAMILY ATPASE"/>
    <property type="match status" value="1"/>
</dbReference>
<keyword evidence="4" id="KW-0962">Peroxisome biogenesis</keyword>
<dbReference type="InterPro" id="IPR027417">
    <property type="entry name" value="P-loop_NTPase"/>
</dbReference>
<dbReference type="InterPro" id="IPR029067">
    <property type="entry name" value="CDC48_domain_2-like_sf"/>
</dbReference>
<evidence type="ECO:0000256" key="1">
    <source>
        <dbReference type="ARBA" id="ARBA00004370"/>
    </source>
</evidence>
<dbReference type="GO" id="GO:0016887">
    <property type="term" value="F:ATP hydrolysis activity"/>
    <property type="evidence" value="ECO:0007669"/>
    <property type="project" value="InterPro"/>
</dbReference>
<feature type="compositionally biased region" description="Low complexity" evidence="13">
    <location>
        <begin position="214"/>
        <end position="242"/>
    </location>
</feature>
<comment type="subcellular location">
    <subcellularLocation>
        <location evidence="1">Membrane</location>
    </subcellularLocation>
</comment>
<feature type="compositionally biased region" description="Polar residues" evidence="13">
    <location>
        <begin position="684"/>
        <end position="695"/>
    </location>
</feature>
<dbReference type="Gene3D" id="3.40.50.300">
    <property type="entry name" value="P-loop containing nucleotide triphosphate hydrolases"/>
    <property type="match status" value="2"/>
</dbReference>
<evidence type="ECO:0000313" key="16">
    <source>
        <dbReference type="Proteomes" id="UP001176517"/>
    </source>
</evidence>
<keyword evidence="9" id="KW-0472">Membrane</keyword>
<dbReference type="InterPro" id="IPR003960">
    <property type="entry name" value="ATPase_AAA_CS"/>
</dbReference>
<comment type="caution">
    <text evidence="15">The sequence shown here is derived from an EMBL/GenBank/DDBJ whole genome shotgun (WGS) entry which is preliminary data.</text>
</comment>
<comment type="catalytic activity">
    <reaction evidence="12">
        <text>ATP + H2O = ADP + phosphate + H(+)</text>
        <dbReference type="Rhea" id="RHEA:13065"/>
        <dbReference type="ChEBI" id="CHEBI:15377"/>
        <dbReference type="ChEBI" id="CHEBI:15378"/>
        <dbReference type="ChEBI" id="CHEBI:30616"/>
        <dbReference type="ChEBI" id="CHEBI:43474"/>
        <dbReference type="ChEBI" id="CHEBI:456216"/>
    </reaction>
    <physiologicalReaction direction="left-to-right" evidence="12">
        <dbReference type="Rhea" id="RHEA:13066"/>
    </physiologicalReaction>
</comment>
<dbReference type="GO" id="GO:0005829">
    <property type="term" value="C:cytosol"/>
    <property type="evidence" value="ECO:0007669"/>
    <property type="project" value="TreeGrafter"/>
</dbReference>
<keyword evidence="5" id="KW-0547">Nucleotide-binding</keyword>
<dbReference type="GO" id="GO:0005778">
    <property type="term" value="C:peroxisomal membrane"/>
    <property type="evidence" value="ECO:0007669"/>
    <property type="project" value="TreeGrafter"/>
</dbReference>
<dbReference type="InterPro" id="IPR041569">
    <property type="entry name" value="AAA_lid_3"/>
</dbReference>
<sequence>MSGGKVAQVRLDSSLRSQLCHLPTELHGPLVDRKIAPQNLLIELTFASSSSSSSSSSSNAVPSDRIVLGWTGFSSSASSVLCIAPTIASLFSPPLTNASQVKITLLRSPPIPTATRINLVPLSADDWELLSAHAQQVEDDMLSQVRGAAAGMQIYTHIGIGARTVCKFKVESTEPSTIPITFSSSSSTAAQTGSASEKRYRAVRLTTNTEVVIAPKTRAQPPTAAKAKQQATQPQQQQPQQRSATPNSRQQPSATSGSASALKELSRTLAGVDGDPHAQQRLGTNLPQRDLEAEQDQDAREAQNEAQHQDDDSEDDDDDPEEHPQLAGIDSLLDKCISHIHGTLRARQLRRIQQQQLSFSSTSRWLPSGSCGLLLTGGPGTGKTAIARELAYRLGRLSFPQPSLSDGLDHAGSSTAAAAAAISAFDRKVVTKWIDCTGFAEERLSTLRVRMNSWLTEALALTLPSSRKANPYPPPRRRTRSTGFEAGSLPGSDAEDEEDGEGDEHQAEERTASATLLVLDNLDRLLPAPSEHTAGDASAMRVLVLAECFAAQVNEIIQQQQSSSSSKGSGVGDIFVLATAQSQVGLHPAIGAGTGTNRVFGEVIPIKPPGKEARKEILAHFINLKTSSFSPSPSDALVNGDASAAHATAPSSKSHQESALSFPPASPSSPSGGVTPLLRPSPDLNPTTLATQTDGFSPADLKDLVERAVHQAAMRIGDALGRRGTGSRGRGKVLSKTGGAEHGQRQALELTMADFATAQEGFVPLSLRDVKLEKSTIAWSDIGGLHETRQTLRETLEWPTKYAAIFASCPLRLRSGLLLYGYPGCGKTLLASAVAKECGLNFISVKGPEILNKYIGASEKSVRDLFERAQAARPCVLFFDEFDSIAPKRGHDSTGVTDRVVNQLLTQMDGAEGLEGVYVLAATSRPDLIDSALLRPGRLDKSLLCDMPSLEDRLDILRAISGGGDSESGKEAKIALEDDVDLKKWAERTEGYSGADLQALLYNAHLETIHESIQAASAATESSAKSAAAAGAASDSAPALQFVSLKAKRQAGGDGAASGSQKPVLSGAEQQALRRRLELIAATSASLLAASSDATGSEHGAKATALAINNKSKASKPRVTNAHLERSLSSTRPSVPAEEQKRLRRIYRVFAGEREGSFPDGEASKEIGARESLM</sequence>
<dbReference type="SUPFAM" id="SSF54585">
    <property type="entry name" value="Cdc48 domain 2-like"/>
    <property type="match status" value="1"/>
</dbReference>
<dbReference type="EMBL" id="JAPDMZ010000092">
    <property type="protein sequence ID" value="KAK0550457.1"/>
    <property type="molecule type" value="Genomic_DNA"/>
</dbReference>
<evidence type="ECO:0000313" key="15">
    <source>
        <dbReference type="EMBL" id="KAK0550457.1"/>
    </source>
</evidence>
<proteinExistence type="inferred from homology"/>
<dbReference type="FunFam" id="3.40.50.300:FF:000149">
    <property type="entry name" value="Nuclear valosin-containing protein-like"/>
    <property type="match status" value="1"/>
</dbReference>
<feature type="region of interest" description="Disordered" evidence="13">
    <location>
        <begin position="212"/>
        <end position="325"/>
    </location>
</feature>
<evidence type="ECO:0000256" key="6">
    <source>
        <dbReference type="ARBA" id="ARBA00022801"/>
    </source>
</evidence>
<feature type="compositionally biased region" description="Low complexity" evidence="13">
    <location>
        <begin position="179"/>
        <end position="195"/>
    </location>
</feature>
<organism evidence="15 16">
    <name type="scientific">Tilletia horrida</name>
    <dbReference type="NCBI Taxonomy" id="155126"/>
    <lineage>
        <taxon>Eukaryota</taxon>
        <taxon>Fungi</taxon>
        <taxon>Dikarya</taxon>
        <taxon>Basidiomycota</taxon>
        <taxon>Ustilaginomycotina</taxon>
        <taxon>Exobasidiomycetes</taxon>
        <taxon>Tilletiales</taxon>
        <taxon>Tilletiaceae</taxon>
        <taxon>Tilletia</taxon>
    </lineage>
</organism>
<feature type="region of interest" description="Disordered" evidence="13">
    <location>
        <begin position="179"/>
        <end position="200"/>
    </location>
</feature>
<keyword evidence="3" id="KW-0813">Transport</keyword>
<dbReference type="Pfam" id="PF00004">
    <property type="entry name" value="AAA"/>
    <property type="match status" value="1"/>
</dbReference>
<feature type="region of interest" description="Disordered" evidence="13">
    <location>
        <begin position="1154"/>
        <end position="1174"/>
    </location>
</feature>
<evidence type="ECO:0000256" key="13">
    <source>
        <dbReference type="SAM" id="MobiDB-lite"/>
    </source>
</evidence>
<feature type="compositionally biased region" description="Acidic residues" evidence="13">
    <location>
        <begin position="493"/>
        <end position="502"/>
    </location>
</feature>
<dbReference type="PANTHER" id="PTHR23077:SF12">
    <property type="entry name" value="PEROXISOMAL ATPASE PEX1"/>
    <property type="match status" value="1"/>
</dbReference>
<feature type="region of interest" description="Disordered" evidence="13">
    <location>
        <begin position="631"/>
        <end position="696"/>
    </location>
</feature>
<feature type="region of interest" description="Disordered" evidence="13">
    <location>
        <begin position="719"/>
        <end position="742"/>
    </location>
</feature>
<keyword evidence="7" id="KW-0067">ATP-binding</keyword>
<evidence type="ECO:0000256" key="12">
    <source>
        <dbReference type="ARBA" id="ARBA00048778"/>
    </source>
</evidence>
<dbReference type="SUPFAM" id="SSF52540">
    <property type="entry name" value="P-loop containing nucleoside triphosphate hydrolases"/>
    <property type="match status" value="2"/>
</dbReference>
<gene>
    <name evidence="15" type="primary">PEX1</name>
    <name evidence="15" type="ORF">OC846_003654</name>
</gene>
<feature type="compositionally biased region" description="Basic and acidic residues" evidence="13">
    <location>
        <begin position="289"/>
        <end position="310"/>
    </location>
</feature>
<keyword evidence="8" id="KW-0653">Protein transport</keyword>
<evidence type="ECO:0000256" key="9">
    <source>
        <dbReference type="ARBA" id="ARBA00023136"/>
    </source>
</evidence>
<accession>A0AAN6JRJ6</accession>
<dbReference type="GO" id="GO:0016558">
    <property type="term" value="P:protein import into peroxisome matrix"/>
    <property type="evidence" value="ECO:0007669"/>
    <property type="project" value="TreeGrafter"/>
</dbReference>
<dbReference type="InterPro" id="IPR015342">
    <property type="entry name" value="PEX1-N_C-lobe"/>
</dbReference>
<keyword evidence="16" id="KW-1185">Reference proteome</keyword>
<evidence type="ECO:0000259" key="14">
    <source>
        <dbReference type="SMART" id="SM00382"/>
    </source>
</evidence>
<evidence type="ECO:0000256" key="3">
    <source>
        <dbReference type="ARBA" id="ARBA00022448"/>
    </source>
</evidence>
<feature type="compositionally biased region" description="Polar residues" evidence="13">
    <location>
        <begin position="243"/>
        <end position="259"/>
    </location>
</feature>
<evidence type="ECO:0000256" key="10">
    <source>
        <dbReference type="ARBA" id="ARBA00032509"/>
    </source>
</evidence>
<dbReference type="InterPro" id="IPR003593">
    <property type="entry name" value="AAA+_ATPase"/>
</dbReference>
<dbReference type="SMART" id="SM00382">
    <property type="entry name" value="AAA"/>
    <property type="match status" value="2"/>
</dbReference>
<dbReference type="Proteomes" id="UP001176517">
    <property type="component" value="Unassembled WGS sequence"/>
</dbReference>
<comment type="similarity">
    <text evidence="2">Belongs to the AAA ATPase family.</text>
</comment>
<dbReference type="InterPro" id="IPR050168">
    <property type="entry name" value="AAA_ATPase_domain"/>
</dbReference>
<dbReference type="InterPro" id="IPR003959">
    <property type="entry name" value="ATPase_AAA_core"/>
</dbReference>
<feature type="region of interest" description="Disordered" evidence="13">
    <location>
        <begin position="465"/>
        <end position="509"/>
    </location>
</feature>
<evidence type="ECO:0000256" key="11">
    <source>
        <dbReference type="ARBA" id="ARBA00034532"/>
    </source>
</evidence>
<dbReference type="AlphaFoldDB" id="A0AAN6JRJ6"/>
<evidence type="ECO:0000256" key="4">
    <source>
        <dbReference type="ARBA" id="ARBA00022593"/>
    </source>
</evidence>
<dbReference type="Gene3D" id="3.10.330.10">
    <property type="match status" value="1"/>
</dbReference>
<dbReference type="GO" id="GO:0005524">
    <property type="term" value="F:ATP binding"/>
    <property type="evidence" value="ECO:0007669"/>
    <property type="project" value="UniProtKB-KW"/>
</dbReference>
<feature type="region of interest" description="Disordered" evidence="13">
    <location>
        <begin position="1107"/>
        <end position="1139"/>
    </location>
</feature>
<reference evidence="15" key="1">
    <citation type="journal article" date="2023" name="PhytoFront">
        <title>Draft Genome Resources of Seven Strains of Tilletia horrida, Causal Agent of Kernel Smut of Rice.</title>
        <authorList>
            <person name="Khanal S."/>
            <person name="Antony Babu S."/>
            <person name="Zhou X.G."/>
        </authorList>
    </citation>
    <scope>NUCLEOTIDE SEQUENCE</scope>
    <source>
        <strain evidence="15">TX6</strain>
    </source>
</reference>
<dbReference type="Gene3D" id="1.10.8.60">
    <property type="match status" value="2"/>
</dbReference>
<feature type="compositionally biased region" description="Acidic residues" evidence="13">
    <location>
        <begin position="311"/>
        <end position="321"/>
    </location>
</feature>
<evidence type="ECO:0000256" key="8">
    <source>
        <dbReference type="ARBA" id="ARBA00022927"/>
    </source>
</evidence>
<evidence type="ECO:0000256" key="5">
    <source>
        <dbReference type="ARBA" id="ARBA00022741"/>
    </source>
</evidence>
<keyword evidence="6" id="KW-0378">Hydrolase</keyword>
<evidence type="ECO:0000256" key="7">
    <source>
        <dbReference type="ARBA" id="ARBA00022840"/>
    </source>
</evidence>
<dbReference type="Pfam" id="PF17862">
    <property type="entry name" value="AAA_lid_3"/>
    <property type="match status" value="2"/>
</dbReference>
<dbReference type="PROSITE" id="PS00674">
    <property type="entry name" value="AAA"/>
    <property type="match status" value="1"/>
</dbReference>
<feature type="compositionally biased region" description="Low complexity" evidence="13">
    <location>
        <begin position="658"/>
        <end position="671"/>
    </location>
</feature>